<gene>
    <name evidence="15" type="ORF">OFUS_LOCUS15233</name>
</gene>
<evidence type="ECO:0000256" key="8">
    <source>
        <dbReference type="ARBA" id="ARBA00023163"/>
    </source>
</evidence>
<evidence type="ECO:0000259" key="13">
    <source>
        <dbReference type="PROSITE" id="PS50089"/>
    </source>
</evidence>
<feature type="region of interest" description="Disordered" evidence="11">
    <location>
        <begin position="41"/>
        <end position="316"/>
    </location>
</feature>
<evidence type="ECO:0000259" key="14">
    <source>
        <dbReference type="PROSITE" id="PS51061"/>
    </source>
</evidence>
<dbReference type="Pfam" id="PF01424">
    <property type="entry name" value="R3H"/>
    <property type="match status" value="1"/>
</dbReference>
<feature type="compositionally biased region" description="Low complexity" evidence="11">
    <location>
        <begin position="201"/>
        <end position="212"/>
    </location>
</feature>
<evidence type="ECO:0000256" key="9">
    <source>
        <dbReference type="ARBA" id="ARBA00023242"/>
    </source>
</evidence>
<feature type="compositionally biased region" description="Basic and acidic residues" evidence="11">
    <location>
        <begin position="188"/>
        <end position="200"/>
    </location>
</feature>
<dbReference type="PROSITE" id="PS50016">
    <property type="entry name" value="ZF_PHD_2"/>
    <property type="match status" value="1"/>
</dbReference>
<dbReference type="PROSITE" id="PS51061">
    <property type="entry name" value="R3H"/>
    <property type="match status" value="1"/>
</dbReference>
<dbReference type="CDD" id="cd06008">
    <property type="entry name" value="NF-X1-zinc-finger"/>
    <property type="match status" value="6"/>
</dbReference>
<evidence type="ECO:0000256" key="6">
    <source>
        <dbReference type="ARBA" id="ARBA00022833"/>
    </source>
</evidence>
<proteinExistence type="inferred from homology"/>
<dbReference type="GO" id="GO:0000122">
    <property type="term" value="P:negative regulation of transcription by RNA polymerase II"/>
    <property type="evidence" value="ECO:0007669"/>
    <property type="project" value="TreeGrafter"/>
</dbReference>
<evidence type="ECO:0000256" key="7">
    <source>
        <dbReference type="ARBA" id="ARBA00023015"/>
    </source>
</evidence>
<feature type="domain" description="R3H" evidence="14">
    <location>
        <begin position="1008"/>
        <end position="1076"/>
    </location>
</feature>
<keyword evidence="6" id="KW-0862">Zinc</keyword>
<keyword evidence="3" id="KW-0479">Metal-binding</keyword>
<feature type="domain" description="RING-type" evidence="13">
    <location>
        <begin position="351"/>
        <end position="402"/>
    </location>
</feature>
<evidence type="ECO:0000256" key="1">
    <source>
        <dbReference type="ARBA" id="ARBA00004123"/>
    </source>
</evidence>
<dbReference type="GO" id="GO:0008270">
    <property type="term" value="F:zinc ion binding"/>
    <property type="evidence" value="ECO:0007669"/>
    <property type="project" value="UniProtKB-KW"/>
</dbReference>
<evidence type="ECO:0000256" key="2">
    <source>
        <dbReference type="ARBA" id="ARBA00007269"/>
    </source>
</evidence>
<dbReference type="InterPro" id="IPR034078">
    <property type="entry name" value="NFX1_fam"/>
</dbReference>
<keyword evidence="4" id="KW-0677">Repeat</keyword>
<evidence type="ECO:0000256" key="3">
    <source>
        <dbReference type="ARBA" id="ARBA00022723"/>
    </source>
</evidence>
<feature type="region of interest" description="Disordered" evidence="11">
    <location>
        <begin position="1090"/>
        <end position="1109"/>
    </location>
</feature>
<dbReference type="Pfam" id="PF01422">
    <property type="entry name" value="zf-NF-X1"/>
    <property type="match status" value="8"/>
</dbReference>
<comment type="similarity">
    <text evidence="2">Belongs to the NFX1 family.</text>
</comment>
<feature type="compositionally biased region" description="Basic and acidic residues" evidence="11">
    <location>
        <begin position="248"/>
        <end position="260"/>
    </location>
</feature>
<keyword evidence="9" id="KW-0539">Nucleus</keyword>
<dbReference type="SMART" id="SM00393">
    <property type="entry name" value="R3H"/>
    <property type="match status" value="1"/>
</dbReference>
<evidence type="ECO:0000259" key="12">
    <source>
        <dbReference type="PROSITE" id="PS50016"/>
    </source>
</evidence>
<evidence type="ECO:0000256" key="5">
    <source>
        <dbReference type="ARBA" id="ARBA00022771"/>
    </source>
</evidence>
<evidence type="ECO:0000313" key="15">
    <source>
        <dbReference type="EMBL" id="CAH1789962.1"/>
    </source>
</evidence>
<dbReference type="PANTHER" id="PTHR12360">
    <property type="entry name" value="NUCLEAR TRANSCRIPTION FACTOR, X-BOX BINDING 1 NFX1"/>
    <property type="match status" value="1"/>
</dbReference>
<evidence type="ECO:0000256" key="10">
    <source>
        <dbReference type="PROSITE-ProRule" id="PRU00175"/>
    </source>
</evidence>
<keyword evidence="5 10" id="KW-0863">Zinc-finger</keyword>
<dbReference type="AlphaFoldDB" id="A0A8S4P9X2"/>
<dbReference type="SMART" id="SM00438">
    <property type="entry name" value="ZnF_NFX"/>
    <property type="match status" value="9"/>
</dbReference>
<dbReference type="InterPro" id="IPR001841">
    <property type="entry name" value="Znf_RING"/>
</dbReference>
<keyword evidence="16" id="KW-1185">Reference proteome</keyword>
<keyword evidence="7" id="KW-0805">Transcription regulation</keyword>
<feature type="compositionally biased region" description="Basic and acidic residues" evidence="11">
    <location>
        <begin position="283"/>
        <end position="316"/>
    </location>
</feature>
<sequence>MSEDAAPEYDQYQDGYYGNQQYNQNMYQSYPEYHPEYHFQGTTYYNPGSNGANPNPYNPQMEYYPNQGPMYYPPPGQGRGMRYENYYPQNHQLKQNYYRGRGRYRGQRSVPRDQEVPSNEGYEPYASASDEYLYAQSSASNESVNDWKNDKIHKKDKSPNKSYFRDQHNRRVERNNRAQREPQSARNNSDKTTKDPKDGSAKSSSENSGSNKPLPNVKDTHRRQKPSKERTDESNSHTSSNKQGLLKLPKDSKAFSKSDAESGFSSSHGKSSSKSHPGSSKAKSHETSRLRDGSKKHESEESKKREKKTAEKDRLKGIRKGRHLFRGLGPEDEETQRGTLIEQLSSNGYECMVCCDIVRREVAIWSCTSCYHVFHLRCIKKWARTLNSSAEDGSGWRCPACQNLTAKVPNQYRCFCAKVRDPEWSRFETPHSCGEVCSKDRGNGCPHPCNILCHPGPCPPCQAMVTKKCDCGKTKHSVRCGQSKVLKCDKTCGKLLNCGQHNCSQVCHQGSCQPCDVTLIQPCYCSKTEREVLCGSKESFAKSFTCKSTCARSLDCGNHSCEEICHSGDCPSCPLLPTSVTHCPCGKTPLDELTGGQKRTQCTDPITPCQQLCEKQLKCGPEAKPHKCKLRCHVGPCGVCEGESPVMCRCEAVIKEFDCVDLVQFTEAEPFTCDRRCNKKKPCGRHKCSNLCCVDTEHKCELICGRKLNCGLHKCEETCHKGNCPPCWQASFDELTCYCGVEVLYPPIPCGTEPPECQQTCTRLHDCEHPVLHNCHSDEKCPPCTSLTKRRCMGGHEVRNNIPCHLKDISCGLPCNKPLSCGRHKCIQTCHKPLSCGRHKCIQTCHKGFCEDEEFECAQACTLKRKECGHPCNQRCHGEDTCPQSICKAPVTLICRCGHRTEKAICGLGASELDETNDFQRISTSNLADKLQDLQSGQSVDISNLVTNSTRVGHIKKPMQLECNENCAKIERNKRIALALEIKNPDLEGKLGNPLYPQPLKDFVRKNPVTAANVEKALSELVKTAKQAKQPRKSHIFPIMNWESRKFIHELAEWYGCETQSYDQEPKKNVIATAHRDRCFLPNISLTQSVQRDVSGPKPPVPIPHTSKPEVLRTQVKLSKQTPEVVNLPRPKTPPSWTSRNAYEELEDEETPSSWMDRLDEPKPSSDSRAAKSASGNRPSWAKNRSSPEPVIDYFDMTD</sequence>
<dbReference type="PROSITE" id="PS50089">
    <property type="entry name" value="ZF_RING_2"/>
    <property type="match status" value="1"/>
</dbReference>
<feature type="compositionally biased region" description="Low complexity" evidence="11">
    <location>
        <begin position="262"/>
        <end position="281"/>
    </location>
</feature>
<dbReference type="Proteomes" id="UP000749559">
    <property type="component" value="Unassembled WGS sequence"/>
</dbReference>
<dbReference type="Gene3D" id="3.30.1370.50">
    <property type="entry name" value="R3H-like domain"/>
    <property type="match status" value="1"/>
</dbReference>
<dbReference type="InterPro" id="IPR001374">
    <property type="entry name" value="R3H_dom"/>
</dbReference>
<dbReference type="InterPro" id="IPR000967">
    <property type="entry name" value="Znf_NFX1"/>
</dbReference>
<dbReference type="SUPFAM" id="SSF57850">
    <property type="entry name" value="RING/U-box"/>
    <property type="match status" value="1"/>
</dbReference>
<dbReference type="GO" id="GO:0000981">
    <property type="term" value="F:DNA-binding transcription factor activity, RNA polymerase II-specific"/>
    <property type="evidence" value="ECO:0007669"/>
    <property type="project" value="TreeGrafter"/>
</dbReference>
<feature type="domain" description="PHD-type" evidence="12">
    <location>
        <begin position="348"/>
        <end position="404"/>
    </location>
</feature>
<feature type="compositionally biased region" description="Basic and acidic residues" evidence="11">
    <location>
        <begin position="1157"/>
        <end position="1170"/>
    </location>
</feature>
<feature type="compositionally biased region" description="Polar residues" evidence="11">
    <location>
        <begin position="1174"/>
        <end position="1187"/>
    </location>
</feature>
<evidence type="ECO:0008006" key="17">
    <source>
        <dbReference type="Google" id="ProtNLM"/>
    </source>
</evidence>
<comment type="subcellular location">
    <subcellularLocation>
        <location evidence="1">Nucleus</location>
    </subcellularLocation>
</comment>
<dbReference type="SMART" id="SM00184">
    <property type="entry name" value="RING"/>
    <property type="match status" value="1"/>
</dbReference>
<keyword evidence="8" id="KW-0804">Transcription</keyword>
<dbReference type="EMBL" id="CAIIXF020000007">
    <property type="protein sequence ID" value="CAH1789962.1"/>
    <property type="molecule type" value="Genomic_DNA"/>
</dbReference>
<dbReference type="GO" id="GO:0005634">
    <property type="term" value="C:nucleus"/>
    <property type="evidence" value="ECO:0007669"/>
    <property type="project" value="UniProtKB-SubCell"/>
</dbReference>
<reference evidence="15" key="1">
    <citation type="submission" date="2022-03" db="EMBL/GenBank/DDBJ databases">
        <authorList>
            <person name="Martin C."/>
        </authorList>
    </citation>
    <scope>NUCLEOTIDE SEQUENCE</scope>
</reference>
<feature type="compositionally biased region" description="Polar residues" evidence="11">
    <location>
        <begin position="135"/>
        <end position="144"/>
    </location>
</feature>
<evidence type="ECO:0000256" key="4">
    <source>
        <dbReference type="ARBA" id="ARBA00022737"/>
    </source>
</evidence>
<comment type="caution">
    <text evidence="15">The sequence shown here is derived from an EMBL/GenBank/DDBJ whole genome shotgun (WGS) entry which is preliminary data.</text>
</comment>
<name>A0A8S4P9X2_OWEFU</name>
<feature type="compositionally biased region" description="Polar residues" evidence="11">
    <location>
        <begin position="41"/>
        <end position="55"/>
    </location>
</feature>
<feature type="compositionally biased region" description="Basic and acidic residues" evidence="11">
    <location>
        <begin position="157"/>
        <end position="180"/>
    </location>
</feature>
<dbReference type="CDD" id="cd16696">
    <property type="entry name" value="RING-CH-C4HC3_NFX1"/>
    <property type="match status" value="1"/>
</dbReference>
<dbReference type="InterPro" id="IPR036867">
    <property type="entry name" value="R3H_dom_sf"/>
</dbReference>
<evidence type="ECO:0000313" key="16">
    <source>
        <dbReference type="Proteomes" id="UP000749559"/>
    </source>
</evidence>
<dbReference type="PANTHER" id="PTHR12360:SF12">
    <property type="entry name" value="TRANSCRIPTIONAL REPRESSOR NF-X1"/>
    <property type="match status" value="1"/>
</dbReference>
<dbReference type="GO" id="GO:0000977">
    <property type="term" value="F:RNA polymerase II transcription regulatory region sequence-specific DNA binding"/>
    <property type="evidence" value="ECO:0007669"/>
    <property type="project" value="TreeGrafter"/>
</dbReference>
<feature type="compositionally biased region" description="Basic and acidic residues" evidence="11">
    <location>
        <begin position="226"/>
        <end position="235"/>
    </location>
</feature>
<organism evidence="15 16">
    <name type="scientific">Owenia fusiformis</name>
    <name type="common">Polychaete worm</name>
    <dbReference type="NCBI Taxonomy" id="6347"/>
    <lineage>
        <taxon>Eukaryota</taxon>
        <taxon>Metazoa</taxon>
        <taxon>Spiralia</taxon>
        <taxon>Lophotrochozoa</taxon>
        <taxon>Annelida</taxon>
        <taxon>Polychaeta</taxon>
        <taxon>Sedentaria</taxon>
        <taxon>Canalipalpata</taxon>
        <taxon>Sabellida</taxon>
        <taxon>Oweniida</taxon>
        <taxon>Oweniidae</taxon>
        <taxon>Owenia</taxon>
    </lineage>
</organism>
<accession>A0A8S4P9X2</accession>
<dbReference type="SUPFAM" id="SSF82708">
    <property type="entry name" value="R3H domain"/>
    <property type="match status" value="1"/>
</dbReference>
<dbReference type="InterPro" id="IPR019787">
    <property type="entry name" value="Znf_PHD-finger"/>
</dbReference>
<feature type="region of interest" description="Disordered" evidence="11">
    <location>
        <begin position="1118"/>
        <end position="1199"/>
    </location>
</feature>
<dbReference type="OrthoDB" id="6512771at2759"/>
<protein>
    <recommendedName>
        <fullName evidence="17">Shuttle craft</fullName>
    </recommendedName>
</protein>
<evidence type="ECO:0000256" key="11">
    <source>
        <dbReference type="SAM" id="MobiDB-lite"/>
    </source>
</evidence>